<dbReference type="InParanoid" id="F8PK90"/>
<reference evidence="3" key="1">
    <citation type="journal article" date="2011" name="Science">
        <title>The plant cell wall-decomposing machinery underlies the functional diversity of forest fungi.</title>
        <authorList>
            <person name="Eastwood D.C."/>
            <person name="Floudas D."/>
            <person name="Binder M."/>
            <person name="Majcherczyk A."/>
            <person name="Schneider P."/>
            <person name="Aerts A."/>
            <person name="Asiegbu F.O."/>
            <person name="Baker S.E."/>
            <person name="Barry K."/>
            <person name="Bendiksby M."/>
            <person name="Blumentritt M."/>
            <person name="Coutinho P.M."/>
            <person name="Cullen D."/>
            <person name="de Vries R.P."/>
            <person name="Gathman A."/>
            <person name="Goodell B."/>
            <person name="Henrissat B."/>
            <person name="Ihrmark K."/>
            <person name="Kauserud H."/>
            <person name="Kohler A."/>
            <person name="LaButti K."/>
            <person name="Lapidus A."/>
            <person name="Lavin J.L."/>
            <person name="Lee Y.-H."/>
            <person name="Lindquist E."/>
            <person name="Lilly W."/>
            <person name="Lucas S."/>
            <person name="Morin E."/>
            <person name="Murat C."/>
            <person name="Oguiza J.A."/>
            <person name="Park J."/>
            <person name="Pisabarro A.G."/>
            <person name="Riley R."/>
            <person name="Rosling A."/>
            <person name="Salamov A."/>
            <person name="Schmidt O."/>
            <person name="Schmutz J."/>
            <person name="Skrede I."/>
            <person name="Stenlid J."/>
            <person name="Wiebenga A."/>
            <person name="Xie X."/>
            <person name="Kuees U."/>
            <person name="Hibbett D.S."/>
            <person name="Hoffmeister D."/>
            <person name="Hoegberg N."/>
            <person name="Martin F."/>
            <person name="Grigoriev I.V."/>
            <person name="Watkinson S.C."/>
        </authorList>
    </citation>
    <scope>NUCLEOTIDE SEQUENCE [LARGE SCALE GENOMIC DNA]</scope>
    <source>
        <strain evidence="3">strain S7.3</strain>
    </source>
</reference>
<name>F8PK90_SERL3</name>
<feature type="non-terminal residue" evidence="2">
    <location>
        <position position="173"/>
    </location>
</feature>
<feature type="region of interest" description="Disordered" evidence="1">
    <location>
        <begin position="69"/>
        <end position="89"/>
    </location>
</feature>
<organism evidence="3">
    <name type="scientific">Serpula lacrymans var. lacrymans (strain S7.3)</name>
    <name type="common">Dry rot fungus</name>
    <dbReference type="NCBI Taxonomy" id="936435"/>
    <lineage>
        <taxon>Eukaryota</taxon>
        <taxon>Fungi</taxon>
        <taxon>Dikarya</taxon>
        <taxon>Basidiomycota</taxon>
        <taxon>Agaricomycotina</taxon>
        <taxon>Agaricomycetes</taxon>
        <taxon>Agaricomycetidae</taxon>
        <taxon>Boletales</taxon>
        <taxon>Coniophorineae</taxon>
        <taxon>Serpulaceae</taxon>
        <taxon>Serpula</taxon>
    </lineage>
</organism>
<evidence type="ECO:0000256" key="1">
    <source>
        <dbReference type="SAM" id="MobiDB-lite"/>
    </source>
</evidence>
<accession>F8PK90</accession>
<dbReference type="EMBL" id="GL945475">
    <property type="protein sequence ID" value="EGO03544.1"/>
    <property type="molecule type" value="Genomic_DNA"/>
</dbReference>
<evidence type="ECO:0000313" key="2">
    <source>
        <dbReference type="EMBL" id="EGO03544.1"/>
    </source>
</evidence>
<dbReference type="HOGENOM" id="CLU_1551371_0_0_1"/>
<protein>
    <submittedName>
        <fullName evidence="2">Uncharacterized protein</fullName>
    </submittedName>
</protein>
<dbReference type="Proteomes" id="UP000008063">
    <property type="component" value="Unassembled WGS sequence"/>
</dbReference>
<keyword evidence="3" id="KW-1185">Reference proteome</keyword>
<gene>
    <name evidence="2" type="ORF">SERLA73DRAFT_175048</name>
</gene>
<evidence type="ECO:0000313" key="3">
    <source>
        <dbReference type="Proteomes" id="UP000008063"/>
    </source>
</evidence>
<dbReference type="AlphaFoldDB" id="F8PK90"/>
<sequence length="173" mass="19087">MSRSVTAFAGVITRRLKIAQGSAAMETQNWERPVQMRLIGKRRRRELTRVSDFYVPFCNSSHFFPTLPTHVDTGGTEPPTTDNDANPGIDDGGGKAESCLLTCFLCAAASVSIYGEAGDSLLGETITSMAVELDVGLDDRSPAYCEQSRDFRRCTLVDRCMSIEVRAPEVREW</sequence>
<proteinExistence type="predicted"/>